<dbReference type="EMBL" id="BSYO01000040">
    <property type="protein sequence ID" value="GMH31591.1"/>
    <property type="molecule type" value="Genomic_DNA"/>
</dbReference>
<evidence type="ECO:0000313" key="3">
    <source>
        <dbReference type="Proteomes" id="UP001279734"/>
    </source>
</evidence>
<feature type="compositionally biased region" description="Basic and acidic residues" evidence="1">
    <location>
        <begin position="83"/>
        <end position="95"/>
    </location>
</feature>
<dbReference type="AlphaFoldDB" id="A0AAD3Y8Z1"/>
<feature type="region of interest" description="Disordered" evidence="1">
    <location>
        <begin position="59"/>
        <end position="149"/>
    </location>
</feature>
<evidence type="ECO:0000256" key="1">
    <source>
        <dbReference type="SAM" id="MobiDB-lite"/>
    </source>
</evidence>
<keyword evidence="3" id="KW-1185">Reference proteome</keyword>
<organism evidence="2 3">
    <name type="scientific">Nepenthes gracilis</name>
    <name type="common">Slender pitcher plant</name>
    <dbReference type="NCBI Taxonomy" id="150966"/>
    <lineage>
        <taxon>Eukaryota</taxon>
        <taxon>Viridiplantae</taxon>
        <taxon>Streptophyta</taxon>
        <taxon>Embryophyta</taxon>
        <taxon>Tracheophyta</taxon>
        <taxon>Spermatophyta</taxon>
        <taxon>Magnoliopsida</taxon>
        <taxon>eudicotyledons</taxon>
        <taxon>Gunneridae</taxon>
        <taxon>Pentapetalae</taxon>
        <taxon>Caryophyllales</taxon>
        <taxon>Nepenthaceae</taxon>
        <taxon>Nepenthes</taxon>
    </lineage>
</organism>
<accession>A0AAD3Y8Z1</accession>
<name>A0AAD3Y8Z1_NEPGR</name>
<feature type="region of interest" description="Disordered" evidence="1">
    <location>
        <begin position="1"/>
        <end position="29"/>
    </location>
</feature>
<comment type="caution">
    <text evidence="2">The sequence shown here is derived from an EMBL/GenBank/DDBJ whole genome shotgun (WGS) entry which is preliminary data.</text>
</comment>
<evidence type="ECO:0000313" key="2">
    <source>
        <dbReference type="EMBL" id="GMH31591.1"/>
    </source>
</evidence>
<gene>
    <name evidence="2" type="ORF">Nepgr_033435</name>
</gene>
<sequence>MVNTRAQASRVVASHGGGPNPCTGVENHPDPVVRGLAAQMDGVSQTLVALYAKIDQLKQGAPRGAPDRASHAEASQGGNRGGSRHERPPSRRDNPRTQVASSSRTPRRVEGQPGPRDRDECPERRHSEAQRNRRKHDDQEAVPRDAPLR</sequence>
<reference evidence="2" key="1">
    <citation type="submission" date="2023-05" db="EMBL/GenBank/DDBJ databases">
        <title>Nepenthes gracilis genome sequencing.</title>
        <authorList>
            <person name="Fukushima K."/>
        </authorList>
    </citation>
    <scope>NUCLEOTIDE SEQUENCE</scope>
    <source>
        <strain evidence="2">SING2019-196</strain>
    </source>
</reference>
<proteinExistence type="predicted"/>
<protein>
    <submittedName>
        <fullName evidence="2">Uncharacterized protein</fullName>
    </submittedName>
</protein>
<feature type="compositionally biased region" description="Basic and acidic residues" evidence="1">
    <location>
        <begin position="107"/>
        <end position="149"/>
    </location>
</feature>
<dbReference type="Proteomes" id="UP001279734">
    <property type="component" value="Unassembled WGS sequence"/>
</dbReference>